<organism evidence="1">
    <name type="scientific">Tanacetum cinerariifolium</name>
    <name type="common">Dalmatian daisy</name>
    <name type="synonym">Chrysanthemum cinerariifolium</name>
    <dbReference type="NCBI Taxonomy" id="118510"/>
    <lineage>
        <taxon>Eukaryota</taxon>
        <taxon>Viridiplantae</taxon>
        <taxon>Streptophyta</taxon>
        <taxon>Embryophyta</taxon>
        <taxon>Tracheophyta</taxon>
        <taxon>Spermatophyta</taxon>
        <taxon>Magnoliopsida</taxon>
        <taxon>eudicotyledons</taxon>
        <taxon>Gunneridae</taxon>
        <taxon>Pentapetalae</taxon>
        <taxon>asterids</taxon>
        <taxon>campanulids</taxon>
        <taxon>Asterales</taxon>
        <taxon>Asteraceae</taxon>
        <taxon>Asteroideae</taxon>
        <taxon>Anthemideae</taxon>
        <taxon>Anthemidinae</taxon>
        <taxon>Tanacetum</taxon>
    </lineage>
</organism>
<protein>
    <submittedName>
        <fullName evidence="1">Uncharacterized protein</fullName>
    </submittedName>
</protein>
<dbReference type="EMBL" id="BKCJ011021888">
    <property type="protein sequence ID" value="GFC68818.1"/>
    <property type="molecule type" value="Genomic_DNA"/>
</dbReference>
<reference evidence="1" key="1">
    <citation type="journal article" date="2019" name="Sci. Rep.">
        <title>Draft genome of Tanacetum cinerariifolium, the natural source of mosquito coil.</title>
        <authorList>
            <person name="Yamashiro T."/>
            <person name="Shiraishi A."/>
            <person name="Satake H."/>
            <person name="Nakayama K."/>
        </authorList>
    </citation>
    <scope>NUCLEOTIDE SEQUENCE</scope>
</reference>
<name>A0A699QLZ6_TANCI</name>
<accession>A0A699QLZ6</accession>
<evidence type="ECO:0000313" key="1">
    <source>
        <dbReference type="EMBL" id="GFC68818.1"/>
    </source>
</evidence>
<dbReference type="AlphaFoldDB" id="A0A699QLZ6"/>
<comment type="caution">
    <text evidence="1">The sequence shown here is derived from an EMBL/GenBank/DDBJ whole genome shotgun (WGS) entry which is preliminary data.</text>
</comment>
<proteinExistence type="predicted"/>
<gene>
    <name evidence="1" type="ORF">Tci_840788</name>
</gene>
<sequence>MGDEIISTIPVRENDKFIKSSVDDLVPISRESEVTLVYNDLECDMPITIPLPTTDVRKEDFDFNSPLGEQVVDFLMENVDVAGLLRHVVKHLFNHLIKNPSLTKGMSDEPLVTPPLASKQLSLREVESFDPFFSLTQSGGKTRVM</sequence>